<feature type="transmembrane region" description="Helical" evidence="1">
    <location>
        <begin position="123"/>
        <end position="142"/>
    </location>
</feature>
<dbReference type="RefSeq" id="WP_344612979.1">
    <property type="nucleotide sequence ID" value="NZ_BAAARV010000024.1"/>
</dbReference>
<keyword evidence="1" id="KW-0472">Membrane</keyword>
<dbReference type="Pfam" id="PF03779">
    <property type="entry name" value="SPW"/>
    <property type="match status" value="1"/>
</dbReference>
<feature type="transmembrane region" description="Helical" evidence="1">
    <location>
        <begin position="64"/>
        <end position="83"/>
    </location>
</feature>
<sequence>MTQVSQYQDIAAHPDIAGSRQRYEQVAASGPAVVIDGLVLLAGGWLAISPWVVGFSTHAPNVTVNNLILGAMIGVIALGLAVAPARMFRLTWSMVAIGVWLIVSPYVIQRSVSSAGIAWTNEITGGVTALLGLGAAALLVSADRRAAGGPPG</sequence>
<keyword evidence="1" id="KW-0812">Transmembrane</keyword>
<name>A0ABP5T3W6_9ACTN</name>
<dbReference type="EMBL" id="BAAARV010000024">
    <property type="protein sequence ID" value="GAA2344490.1"/>
    <property type="molecule type" value="Genomic_DNA"/>
</dbReference>
<protein>
    <submittedName>
        <fullName evidence="3">SPW repeat protein</fullName>
    </submittedName>
</protein>
<feature type="domain" description="SPW repeat-containing integral membrane" evidence="2">
    <location>
        <begin position="36"/>
        <end position="133"/>
    </location>
</feature>
<proteinExistence type="predicted"/>
<organism evidence="3 4">
    <name type="scientific">Dactylosporangium salmoneum</name>
    <dbReference type="NCBI Taxonomy" id="53361"/>
    <lineage>
        <taxon>Bacteria</taxon>
        <taxon>Bacillati</taxon>
        <taxon>Actinomycetota</taxon>
        <taxon>Actinomycetes</taxon>
        <taxon>Micromonosporales</taxon>
        <taxon>Micromonosporaceae</taxon>
        <taxon>Dactylosporangium</taxon>
    </lineage>
</organism>
<evidence type="ECO:0000313" key="4">
    <source>
        <dbReference type="Proteomes" id="UP001501444"/>
    </source>
</evidence>
<dbReference type="InterPro" id="IPR005530">
    <property type="entry name" value="SPW"/>
</dbReference>
<evidence type="ECO:0000259" key="2">
    <source>
        <dbReference type="Pfam" id="PF03779"/>
    </source>
</evidence>
<keyword evidence="4" id="KW-1185">Reference proteome</keyword>
<feature type="transmembrane region" description="Helical" evidence="1">
    <location>
        <begin position="90"/>
        <end position="108"/>
    </location>
</feature>
<comment type="caution">
    <text evidence="3">The sequence shown here is derived from an EMBL/GenBank/DDBJ whole genome shotgun (WGS) entry which is preliminary data.</text>
</comment>
<feature type="transmembrane region" description="Helical" evidence="1">
    <location>
        <begin position="30"/>
        <end position="52"/>
    </location>
</feature>
<gene>
    <name evidence="3" type="ORF">GCM10010170_030090</name>
</gene>
<dbReference type="Proteomes" id="UP001501444">
    <property type="component" value="Unassembled WGS sequence"/>
</dbReference>
<keyword evidence="1" id="KW-1133">Transmembrane helix</keyword>
<reference evidence="4" key="1">
    <citation type="journal article" date="2019" name="Int. J. Syst. Evol. Microbiol.">
        <title>The Global Catalogue of Microorganisms (GCM) 10K type strain sequencing project: providing services to taxonomists for standard genome sequencing and annotation.</title>
        <authorList>
            <consortium name="The Broad Institute Genomics Platform"/>
            <consortium name="The Broad Institute Genome Sequencing Center for Infectious Disease"/>
            <person name="Wu L."/>
            <person name="Ma J."/>
        </authorList>
    </citation>
    <scope>NUCLEOTIDE SEQUENCE [LARGE SCALE GENOMIC DNA]</scope>
    <source>
        <strain evidence="4">JCM 3272</strain>
    </source>
</reference>
<evidence type="ECO:0000313" key="3">
    <source>
        <dbReference type="EMBL" id="GAA2344490.1"/>
    </source>
</evidence>
<evidence type="ECO:0000256" key="1">
    <source>
        <dbReference type="SAM" id="Phobius"/>
    </source>
</evidence>
<accession>A0ABP5T3W6</accession>